<evidence type="ECO:0000313" key="3">
    <source>
        <dbReference type="Proteomes" id="UP000054988"/>
    </source>
</evidence>
<feature type="domain" description="F-box" evidence="1">
    <location>
        <begin position="71"/>
        <end position="126"/>
    </location>
</feature>
<evidence type="ECO:0000313" key="2">
    <source>
        <dbReference type="EMBL" id="KTB31178.1"/>
    </source>
</evidence>
<accession>A0A0W0F4A1</accession>
<reference evidence="2 3" key="1">
    <citation type="submission" date="2015-12" db="EMBL/GenBank/DDBJ databases">
        <title>Draft genome sequence of Moniliophthora roreri, the causal agent of frosty pod rot of cacao.</title>
        <authorList>
            <person name="Aime M.C."/>
            <person name="Diaz-Valderrama J.R."/>
            <person name="Kijpornyongpan T."/>
            <person name="Phillips-Mora W."/>
        </authorList>
    </citation>
    <scope>NUCLEOTIDE SEQUENCE [LARGE SCALE GENOMIC DNA]</scope>
    <source>
        <strain evidence="2 3">MCA 2952</strain>
    </source>
</reference>
<dbReference type="eggNOG" id="ENOG502QYCC">
    <property type="taxonomic scope" value="Eukaryota"/>
</dbReference>
<dbReference type="SUPFAM" id="SSF81383">
    <property type="entry name" value="F-box domain"/>
    <property type="match status" value="1"/>
</dbReference>
<dbReference type="InterPro" id="IPR001810">
    <property type="entry name" value="F-box_dom"/>
</dbReference>
<dbReference type="InterPro" id="IPR036047">
    <property type="entry name" value="F-box-like_dom_sf"/>
</dbReference>
<comment type="caution">
    <text evidence="2">The sequence shown here is derived from an EMBL/GenBank/DDBJ whole genome shotgun (WGS) entry which is preliminary data.</text>
</comment>
<sequence length="373" mass="41701">MSSKGQTRGHLIVYPRFLRPSSVSIVKSFALIRVTESMDKHQRSILLSEEAQLIEQLAIIRTKLNTLAPIAVLPPEILLHILSLCAQRTHPIMRQYCRHVMAFTQVCRQWRSLALQTSKLWTTIDLCNTAYASTFLTRSKDAQIALVAISPLKSYGESIERHRNRISSIDAILFPDSMLALFRSIDADDVITLNNLTELNLRTPFIIGHVDLSCLQIPAVRRLSLEGVKVDWESCNGLISLRLCGLPITHAPTYHQLLGMLERSPFLEEVELEDAVPVDIESYKSRPPISLPYLSKMTIGSKKADVVRVFQGGIIVPSSTQVKIRCPAVTNWAVPSDVNLSGYIDPGFSPDVLYSIAQYYNTRTILAGVATMM</sequence>
<dbReference type="AlphaFoldDB" id="A0A0W0F4A1"/>
<dbReference type="Pfam" id="PF12937">
    <property type="entry name" value="F-box-like"/>
    <property type="match status" value="1"/>
</dbReference>
<proteinExistence type="predicted"/>
<gene>
    <name evidence="2" type="ORF">WG66_16240</name>
</gene>
<organism evidence="2 3">
    <name type="scientific">Moniliophthora roreri</name>
    <name type="common">Frosty pod rot fungus</name>
    <name type="synonym">Monilia roreri</name>
    <dbReference type="NCBI Taxonomy" id="221103"/>
    <lineage>
        <taxon>Eukaryota</taxon>
        <taxon>Fungi</taxon>
        <taxon>Dikarya</taxon>
        <taxon>Basidiomycota</taxon>
        <taxon>Agaricomycotina</taxon>
        <taxon>Agaricomycetes</taxon>
        <taxon>Agaricomycetidae</taxon>
        <taxon>Agaricales</taxon>
        <taxon>Marasmiineae</taxon>
        <taxon>Marasmiaceae</taxon>
        <taxon>Moniliophthora</taxon>
    </lineage>
</organism>
<dbReference type="EMBL" id="LATX01002348">
    <property type="protein sequence ID" value="KTB31178.1"/>
    <property type="molecule type" value="Genomic_DNA"/>
</dbReference>
<evidence type="ECO:0000259" key="1">
    <source>
        <dbReference type="Pfam" id="PF12937"/>
    </source>
</evidence>
<dbReference type="Gene3D" id="1.20.1280.50">
    <property type="match status" value="1"/>
</dbReference>
<dbReference type="Proteomes" id="UP000054988">
    <property type="component" value="Unassembled WGS sequence"/>
</dbReference>
<name>A0A0W0F4A1_MONRR</name>
<protein>
    <recommendedName>
        <fullName evidence="1">F-box domain-containing protein</fullName>
    </recommendedName>
</protein>